<dbReference type="Proteomes" id="UP000755585">
    <property type="component" value="Unassembled WGS sequence"/>
</dbReference>
<feature type="transmembrane region" description="Helical" evidence="1">
    <location>
        <begin position="44"/>
        <end position="62"/>
    </location>
</feature>
<comment type="caution">
    <text evidence="2">The sequence shown here is derived from an EMBL/GenBank/DDBJ whole genome shotgun (WGS) entry which is preliminary data.</text>
</comment>
<dbReference type="EMBL" id="JAGINT010000001">
    <property type="protein sequence ID" value="MBP2349389.1"/>
    <property type="molecule type" value="Genomic_DNA"/>
</dbReference>
<evidence type="ECO:0000313" key="3">
    <source>
        <dbReference type="Proteomes" id="UP000755585"/>
    </source>
</evidence>
<keyword evidence="3" id="KW-1185">Reference proteome</keyword>
<protein>
    <submittedName>
        <fullName evidence="2">Uncharacterized protein</fullName>
    </submittedName>
</protein>
<evidence type="ECO:0000313" key="2">
    <source>
        <dbReference type="EMBL" id="MBP2349389.1"/>
    </source>
</evidence>
<accession>A0ABS4UCS5</accession>
<organism evidence="2 3">
    <name type="scientific">Kribbella aluminosa</name>
    <dbReference type="NCBI Taxonomy" id="416017"/>
    <lineage>
        <taxon>Bacteria</taxon>
        <taxon>Bacillati</taxon>
        <taxon>Actinomycetota</taxon>
        <taxon>Actinomycetes</taxon>
        <taxon>Propionibacteriales</taxon>
        <taxon>Kribbellaceae</taxon>
        <taxon>Kribbella</taxon>
    </lineage>
</organism>
<feature type="transmembrane region" description="Helical" evidence="1">
    <location>
        <begin position="69"/>
        <end position="87"/>
    </location>
</feature>
<evidence type="ECO:0000256" key="1">
    <source>
        <dbReference type="SAM" id="Phobius"/>
    </source>
</evidence>
<reference evidence="2 3" key="1">
    <citation type="submission" date="2021-03" db="EMBL/GenBank/DDBJ databases">
        <title>Sequencing the genomes of 1000 actinobacteria strains.</title>
        <authorList>
            <person name="Klenk H.-P."/>
        </authorList>
    </citation>
    <scope>NUCLEOTIDE SEQUENCE [LARGE SCALE GENOMIC DNA]</scope>
    <source>
        <strain evidence="2 3">DSM 18824</strain>
    </source>
</reference>
<proteinExistence type="predicted"/>
<keyword evidence="1" id="KW-0472">Membrane</keyword>
<keyword evidence="1" id="KW-1133">Transmembrane helix</keyword>
<name>A0ABS4UCS5_9ACTN</name>
<keyword evidence="1" id="KW-0812">Transmembrane</keyword>
<gene>
    <name evidence="2" type="ORF">JOF29_000472</name>
</gene>
<dbReference type="RefSeq" id="WP_209692569.1">
    <property type="nucleotide sequence ID" value="NZ_BAAAVU010000028.1"/>
</dbReference>
<sequence>MLMVQAIVLAFLAGLMGLNGVPHFVTGITGREFPNVTGNSATNNAVGGLAAFAIAAVLLALAHVGTHPWAALIAGALGAVVMTVFHARRGAYWLSTRFGRPLPHV</sequence>